<accession>A0AAP4UZ70</accession>
<keyword evidence="3" id="KW-0808">Transferase</keyword>
<evidence type="ECO:0000256" key="4">
    <source>
        <dbReference type="ARBA" id="ARBA00022691"/>
    </source>
</evidence>
<evidence type="ECO:0000313" key="7">
    <source>
        <dbReference type="Proteomes" id="UP001171508"/>
    </source>
</evidence>
<dbReference type="Pfam" id="PF02086">
    <property type="entry name" value="MethyltransfD12"/>
    <property type="match status" value="1"/>
</dbReference>
<reference evidence="6" key="2">
    <citation type="submission" date="2023-01" db="EMBL/GenBank/DDBJ databases">
        <authorList>
            <person name="Uljanovas D."/>
        </authorList>
    </citation>
    <scope>NUCLEOTIDE SEQUENCE</scope>
    <source>
        <strain evidence="6">H19</strain>
    </source>
</reference>
<dbReference type="PROSITE" id="PS00092">
    <property type="entry name" value="N6_MTASE"/>
    <property type="match status" value="1"/>
</dbReference>
<name>A0AAP4UZ70_9BACT</name>
<keyword evidence="2 6" id="KW-0489">Methyltransferase</keyword>
<evidence type="ECO:0000256" key="5">
    <source>
        <dbReference type="ARBA" id="ARBA00047942"/>
    </source>
</evidence>
<evidence type="ECO:0000256" key="2">
    <source>
        <dbReference type="ARBA" id="ARBA00022603"/>
    </source>
</evidence>
<keyword evidence="4" id="KW-0949">S-adenosyl-L-methionine</keyword>
<proteinExistence type="predicted"/>
<comment type="catalytic activity">
    <reaction evidence="5">
        <text>a 2'-deoxyadenosine in DNA + S-adenosyl-L-methionine = an N(6)-methyl-2'-deoxyadenosine in DNA + S-adenosyl-L-homocysteine + H(+)</text>
        <dbReference type="Rhea" id="RHEA:15197"/>
        <dbReference type="Rhea" id="RHEA-COMP:12418"/>
        <dbReference type="Rhea" id="RHEA-COMP:12419"/>
        <dbReference type="ChEBI" id="CHEBI:15378"/>
        <dbReference type="ChEBI" id="CHEBI:57856"/>
        <dbReference type="ChEBI" id="CHEBI:59789"/>
        <dbReference type="ChEBI" id="CHEBI:90615"/>
        <dbReference type="ChEBI" id="CHEBI:90616"/>
        <dbReference type="EC" id="2.1.1.72"/>
    </reaction>
</comment>
<dbReference type="EMBL" id="JAQJJM010000028">
    <property type="protein sequence ID" value="MDN5133055.1"/>
    <property type="molecule type" value="Genomic_DNA"/>
</dbReference>
<dbReference type="RefSeq" id="WP_175531375.1">
    <property type="nucleotide sequence ID" value="NZ_JABWGL010000025.1"/>
</dbReference>
<evidence type="ECO:0000313" key="6">
    <source>
        <dbReference type="EMBL" id="MDN5133055.1"/>
    </source>
</evidence>
<dbReference type="SUPFAM" id="SSF53335">
    <property type="entry name" value="S-adenosyl-L-methionine-dependent methyltransferases"/>
    <property type="match status" value="1"/>
</dbReference>
<dbReference type="InterPro" id="IPR029063">
    <property type="entry name" value="SAM-dependent_MTases_sf"/>
</dbReference>
<dbReference type="GO" id="GO:0009307">
    <property type="term" value="P:DNA restriction-modification system"/>
    <property type="evidence" value="ECO:0007669"/>
    <property type="project" value="InterPro"/>
</dbReference>
<protein>
    <recommendedName>
        <fullName evidence="1">site-specific DNA-methyltransferase (adenine-specific)</fullName>
        <ecNumber evidence="1">2.1.1.72</ecNumber>
    </recommendedName>
</protein>
<dbReference type="GO" id="GO:0009007">
    <property type="term" value="F:site-specific DNA-methyltransferase (adenine-specific) activity"/>
    <property type="evidence" value="ECO:0007669"/>
    <property type="project" value="UniProtKB-EC"/>
</dbReference>
<evidence type="ECO:0000256" key="3">
    <source>
        <dbReference type="ARBA" id="ARBA00022679"/>
    </source>
</evidence>
<dbReference type="InterPro" id="IPR012327">
    <property type="entry name" value="MeTrfase_D12"/>
</dbReference>
<reference evidence="6" key="1">
    <citation type="journal article" date="2023" name="Microorganisms">
        <title>Genomic Characterization of Arcobacter butzleri Strains Isolated from Various Sources in Lithuania.</title>
        <authorList>
            <person name="Uljanovas D."/>
            <person name="Golz G."/>
            <person name="Fleischmann S."/>
            <person name="Kudirkiene E."/>
            <person name="Kasetiene N."/>
            <person name="Grineviciene A."/>
            <person name="Tamuleviciene E."/>
            <person name="Aksomaitiene J."/>
            <person name="Alter T."/>
            <person name="Malakauskas M."/>
        </authorList>
    </citation>
    <scope>NUCLEOTIDE SEQUENCE</scope>
    <source>
        <strain evidence="6">H19</strain>
    </source>
</reference>
<evidence type="ECO:0000256" key="1">
    <source>
        <dbReference type="ARBA" id="ARBA00011900"/>
    </source>
</evidence>
<dbReference type="AlphaFoldDB" id="A0AAP4UZ70"/>
<dbReference type="InterPro" id="IPR002052">
    <property type="entry name" value="DNA_methylase_N6_adenine_CS"/>
</dbReference>
<comment type="caution">
    <text evidence="6">The sequence shown here is derived from an EMBL/GenBank/DDBJ whole genome shotgun (WGS) entry which is preliminary data.</text>
</comment>
<organism evidence="6 7">
    <name type="scientific">Aliarcobacter butzleri</name>
    <dbReference type="NCBI Taxonomy" id="28197"/>
    <lineage>
        <taxon>Bacteria</taxon>
        <taxon>Pseudomonadati</taxon>
        <taxon>Campylobacterota</taxon>
        <taxon>Epsilonproteobacteria</taxon>
        <taxon>Campylobacterales</taxon>
        <taxon>Arcobacteraceae</taxon>
        <taxon>Aliarcobacter</taxon>
    </lineage>
</organism>
<dbReference type="GO" id="GO:0003676">
    <property type="term" value="F:nucleic acid binding"/>
    <property type="evidence" value="ECO:0007669"/>
    <property type="project" value="InterPro"/>
</dbReference>
<dbReference type="PRINTS" id="PR00505">
    <property type="entry name" value="D12N6MTFRASE"/>
</dbReference>
<gene>
    <name evidence="6" type="ORF">PJV92_10015</name>
</gene>
<sequence>MRYIGSKILLLEEIEKVIKNKVLNATTFCDIFSGTSTVARYFKKDFEIISNDLLYFSFVLQKATIENDYCSKFEKIQKFLNCEPFDYLQNSEIVLTKEPFIYKNYSPNEYSERQYFSNENALRIDFIRQTINDWQEKKLINENEYFYLLSSLIESIPFVSNIAGTYGAYLKHWDKRALKKLELVKLDVVENHKKNKCFNVDANELIHKISGDILYIDPPYNSRQYAPNYHILETVAKYDYPEIYGKSGMRPYDDKKSDFCVKNKVINAFSNLIENANFKHILVSYSNEGIMSINEIEDVLKRFAKDNTYHLVQIPYRRYKHISKNVKHNLHELLFYIEKRKND</sequence>
<dbReference type="GO" id="GO:0032259">
    <property type="term" value="P:methylation"/>
    <property type="evidence" value="ECO:0007669"/>
    <property type="project" value="UniProtKB-KW"/>
</dbReference>
<dbReference type="EC" id="2.1.1.72" evidence="1"/>
<dbReference type="Proteomes" id="UP001171508">
    <property type="component" value="Unassembled WGS sequence"/>
</dbReference>